<keyword evidence="3" id="KW-1185">Reference proteome</keyword>
<feature type="compositionally biased region" description="Gly residues" evidence="1">
    <location>
        <begin position="312"/>
        <end position="322"/>
    </location>
</feature>
<sequence>MHGLRRGSRPGRSCAARSVALLVYCSRGEDGSRTVQWCRQKERWISVRRERKLKRAKPLRACALPSREKKGGPRARGLAATRANPHGSSKIFFSPPLWPHRAVSPSVASRRRLPALPPDPPASRSAGGDPPPPLRHVRRRPPDPPPPAVTRLVASPTSAAPSPTRRRVPLPRYPQAGATLPARCSAAEALTAAPLPLNASPSSAPHPRPDLHGRLQLLPCEHAPAPRAGLDSFDLNSQVPPAENFPHLHVYGAFLQGHGEEGAGLDHGSGYPPPCAPRTLGVPHLTPGLGRGWVAPPAPRARQLQFGASSSAGGGSGGGGDGMPPWPDHGGGSSSGAGGRGRGRAKVSSAGRHRTRSSSSNRGRASSHGGGGGRAARGAGHPQAPSGNYINVDEEEGYEEEVEDLGSSGGPPNKPWLKKLRWGPPGNLDLLEQMFSSSIIDGGGAFVPGDDYGAAQEGAEDAWPKEAEEEDFQETPRSTSSSQKSSGKRSIESTTSTCESPVKKSKSPMVRYVRDLSITFKQAVQINSREMKKRASDKKAFSVRRCQQLAFECGVEQTSEAVFAMAKMFQDLFQKEFFCGNLTPELRLSYFKKWCREQGLE</sequence>
<evidence type="ECO:0000313" key="2">
    <source>
        <dbReference type="EMBL" id="KAG2554588.1"/>
    </source>
</evidence>
<comment type="caution">
    <text evidence="2">The sequence shown here is derived from an EMBL/GenBank/DDBJ whole genome shotgun (WGS) entry which is preliminary data.</text>
</comment>
<feature type="region of interest" description="Disordered" evidence="1">
    <location>
        <begin position="307"/>
        <end position="418"/>
    </location>
</feature>
<organism evidence="2 3">
    <name type="scientific">Panicum virgatum</name>
    <name type="common">Blackwell switchgrass</name>
    <dbReference type="NCBI Taxonomy" id="38727"/>
    <lineage>
        <taxon>Eukaryota</taxon>
        <taxon>Viridiplantae</taxon>
        <taxon>Streptophyta</taxon>
        <taxon>Embryophyta</taxon>
        <taxon>Tracheophyta</taxon>
        <taxon>Spermatophyta</taxon>
        <taxon>Magnoliopsida</taxon>
        <taxon>Liliopsida</taxon>
        <taxon>Poales</taxon>
        <taxon>Poaceae</taxon>
        <taxon>PACMAD clade</taxon>
        <taxon>Panicoideae</taxon>
        <taxon>Panicodae</taxon>
        <taxon>Paniceae</taxon>
        <taxon>Panicinae</taxon>
        <taxon>Panicum</taxon>
        <taxon>Panicum sect. Hiantes</taxon>
    </lineage>
</organism>
<evidence type="ECO:0000313" key="3">
    <source>
        <dbReference type="Proteomes" id="UP000823388"/>
    </source>
</evidence>
<dbReference type="Proteomes" id="UP000823388">
    <property type="component" value="Chromosome 9K"/>
</dbReference>
<dbReference type="EMBL" id="CM029053">
    <property type="protein sequence ID" value="KAG2554588.1"/>
    <property type="molecule type" value="Genomic_DNA"/>
</dbReference>
<dbReference type="PANTHER" id="PTHR47069">
    <property type="match status" value="1"/>
</dbReference>
<feature type="compositionally biased region" description="Gly residues" evidence="1">
    <location>
        <begin position="329"/>
        <end position="340"/>
    </location>
</feature>
<dbReference type="PANTHER" id="PTHR47069:SF14">
    <property type="entry name" value="OS07G0253400 PROTEIN"/>
    <property type="match status" value="1"/>
</dbReference>
<feature type="region of interest" description="Disordered" evidence="1">
    <location>
        <begin position="64"/>
        <end position="95"/>
    </location>
</feature>
<feature type="compositionally biased region" description="Acidic residues" evidence="1">
    <location>
        <begin position="392"/>
        <end position="404"/>
    </location>
</feature>
<feature type="region of interest" description="Disordered" evidence="1">
    <location>
        <begin position="448"/>
        <end position="503"/>
    </location>
</feature>
<feature type="compositionally biased region" description="Basic residues" evidence="1">
    <location>
        <begin position="341"/>
        <end position="356"/>
    </location>
</feature>
<proteinExistence type="predicted"/>
<feature type="region of interest" description="Disordered" evidence="1">
    <location>
        <begin position="108"/>
        <end position="175"/>
    </location>
</feature>
<protein>
    <submittedName>
        <fullName evidence="2">Uncharacterized protein</fullName>
    </submittedName>
</protein>
<name>A0A8T0P0T2_PANVG</name>
<gene>
    <name evidence="2" type="ORF">PVAP13_9KG599200</name>
</gene>
<accession>A0A8T0P0T2</accession>
<evidence type="ECO:0000256" key="1">
    <source>
        <dbReference type="SAM" id="MobiDB-lite"/>
    </source>
</evidence>
<feature type="compositionally biased region" description="Low complexity" evidence="1">
    <location>
        <begin position="357"/>
        <end position="367"/>
    </location>
</feature>
<dbReference type="AlphaFoldDB" id="A0A8T0P0T2"/>
<reference evidence="2" key="1">
    <citation type="submission" date="2020-05" db="EMBL/GenBank/DDBJ databases">
        <title>WGS assembly of Panicum virgatum.</title>
        <authorList>
            <person name="Lovell J.T."/>
            <person name="Jenkins J."/>
            <person name="Shu S."/>
            <person name="Juenger T.E."/>
            <person name="Schmutz J."/>
        </authorList>
    </citation>
    <scope>NUCLEOTIDE SEQUENCE</scope>
    <source>
        <strain evidence="2">AP13</strain>
    </source>
</reference>
<feature type="region of interest" description="Disordered" evidence="1">
    <location>
        <begin position="261"/>
        <end position="283"/>
    </location>
</feature>